<sequence>MRLNIKIQTMILEFICLLYLLLFVYAGVSKLLDFENFRIQLGQSPLLSAFAGWVSFLVPVVELVICVFLIIPRLRIIGLFASYGLMVLFTAYIFTVLHYTSFVPCSCGGVLEKLNWTQHLIFNAVFVVLAILALVFHFSNTVFTTGKTQSKRILTLFFSIPFFSITLVIGLFLMSENIVHYHNKLTRRFPHTPLHTISDVDLKLNSYYIAGVGNDKIYLGNATAPLLITVLDTKLRQMEKRLIHLDRKDLPFQAVKVIVQTPYFFVLDGRIPCVYRGDIKDWKAQLLKKGGEYFSTAQAIDSAAIAVRTHSSLNGESIMGIINLTDTAKTELNPEILQKQFDGVFDTDGQLLYSVGLKRIIYLYAYRNQFTVVDRHLKIDDRGNTIDTITRAKLSIVKVKNHHERKFSKPPLFVNKSSAIYSNLLFVNSAIPGKYEQDALWKKSSIIDVYDVIGNSYLFSFCIYDVDGKKVRGFTVNNNKLYALIGNHIISYSLDERVTSNYKR</sequence>
<feature type="transmembrane region" description="Helical" evidence="5">
    <location>
        <begin position="153"/>
        <end position="174"/>
    </location>
</feature>
<evidence type="ECO:0000259" key="6">
    <source>
        <dbReference type="Pfam" id="PF07291"/>
    </source>
</evidence>
<dbReference type="Proteomes" id="UP000812031">
    <property type="component" value="Unassembled WGS sequence"/>
</dbReference>
<feature type="transmembrane region" description="Helical" evidence="5">
    <location>
        <begin position="50"/>
        <end position="71"/>
    </location>
</feature>
<comment type="caution">
    <text evidence="7">The sequence shown here is derived from an EMBL/GenBank/DDBJ whole genome shotgun (WGS) entry which is preliminary data.</text>
</comment>
<feature type="transmembrane region" description="Helical" evidence="5">
    <location>
        <begin position="120"/>
        <end position="141"/>
    </location>
</feature>
<dbReference type="RefSeq" id="WP_219315881.1">
    <property type="nucleotide sequence ID" value="NZ_JAHWYN010000002.1"/>
</dbReference>
<name>A0ABS6XU26_9FLAO</name>
<evidence type="ECO:0000256" key="5">
    <source>
        <dbReference type="SAM" id="Phobius"/>
    </source>
</evidence>
<gene>
    <name evidence="7" type="ORF">KZH69_02485</name>
</gene>
<evidence type="ECO:0000313" key="8">
    <source>
        <dbReference type="Proteomes" id="UP000812031"/>
    </source>
</evidence>
<keyword evidence="4 5" id="KW-0472">Membrane</keyword>
<evidence type="ECO:0000256" key="2">
    <source>
        <dbReference type="ARBA" id="ARBA00022692"/>
    </source>
</evidence>
<dbReference type="EMBL" id="JAHWYN010000002">
    <property type="protein sequence ID" value="MBW4359343.1"/>
    <property type="molecule type" value="Genomic_DNA"/>
</dbReference>
<comment type="subcellular location">
    <subcellularLocation>
        <location evidence="1">Membrane</location>
        <topology evidence="1">Multi-pass membrane protein</topology>
    </subcellularLocation>
</comment>
<keyword evidence="2 5" id="KW-0812">Transmembrane</keyword>
<proteinExistence type="predicted"/>
<protein>
    <recommendedName>
        <fullName evidence="6">Methylamine utilisation protein MauE domain-containing protein</fullName>
    </recommendedName>
</protein>
<reference evidence="7 8" key="1">
    <citation type="submission" date="2021-07" db="EMBL/GenBank/DDBJ databases">
        <title>Flavobacterium sp. nov. isolated from sediment on the Taihu Lake.</title>
        <authorList>
            <person name="Qu J.-H."/>
        </authorList>
    </citation>
    <scope>NUCLEOTIDE SEQUENCE [LARGE SCALE GENOMIC DNA]</scope>
    <source>
        <strain evidence="7 8">NAS39</strain>
    </source>
</reference>
<evidence type="ECO:0000256" key="4">
    <source>
        <dbReference type="ARBA" id="ARBA00023136"/>
    </source>
</evidence>
<evidence type="ECO:0000256" key="1">
    <source>
        <dbReference type="ARBA" id="ARBA00004141"/>
    </source>
</evidence>
<feature type="transmembrane region" description="Helical" evidence="5">
    <location>
        <begin position="78"/>
        <end position="100"/>
    </location>
</feature>
<accession>A0ABS6XU26</accession>
<keyword evidence="3 5" id="KW-1133">Transmembrane helix</keyword>
<dbReference type="Pfam" id="PF07291">
    <property type="entry name" value="MauE"/>
    <property type="match status" value="1"/>
</dbReference>
<dbReference type="InterPro" id="IPR009908">
    <property type="entry name" value="Methylamine_util_MauE"/>
</dbReference>
<evidence type="ECO:0000256" key="3">
    <source>
        <dbReference type="ARBA" id="ARBA00022989"/>
    </source>
</evidence>
<keyword evidence="8" id="KW-1185">Reference proteome</keyword>
<evidence type="ECO:0000313" key="7">
    <source>
        <dbReference type="EMBL" id="MBW4359343.1"/>
    </source>
</evidence>
<feature type="domain" description="Methylamine utilisation protein MauE" evidence="6">
    <location>
        <begin position="10"/>
        <end position="135"/>
    </location>
</feature>
<organism evidence="7 8">
    <name type="scientific">Flavobacterium taihuense</name>
    <dbReference type="NCBI Taxonomy" id="2857508"/>
    <lineage>
        <taxon>Bacteria</taxon>
        <taxon>Pseudomonadati</taxon>
        <taxon>Bacteroidota</taxon>
        <taxon>Flavobacteriia</taxon>
        <taxon>Flavobacteriales</taxon>
        <taxon>Flavobacteriaceae</taxon>
        <taxon>Flavobacterium</taxon>
    </lineage>
</organism>